<dbReference type="Proteomes" id="UP000321857">
    <property type="component" value="Chromosome"/>
</dbReference>
<accession>A0A516IPB4</accession>
<dbReference type="InterPro" id="IPR003719">
    <property type="entry name" value="Phenazine_PhzF-like"/>
</dbReference>
<dbReference type="GO" id="GO:0005737">
    <property type="term" value="C:cytoplasm"/>
    <property type="evidence" value="ECO:0007669"/>
    <property type="project" value="TreeGrafter"/>
</dbReference>
<name>A0A516IPB4_9SPHN</name>
<dbReference type="SUPFAM" id="SSF54506">
    <property type="entry name" value="Diaminopimelate epimerase-like"/>
    <property type="match status" value="1"/>
</dbReference>
<organism evidence="4 5">
    <name type="scientific">Sphingomonas xanthus</name>
    <dbReference type="NCBI Taxonomy" id="2594473"/>
    <lineage>
        <taxon>Bacteria</taxon>
        <taxon>Pseudomonadati</taxon>
        <taxon>Pseudomonadota</taxon>
        <taxon>Alphaproteobacteria</taxon>
        <taxon>Sphingomonadales</taxon>
        <taxon>Sphingomonadaceae</taxon>
        <taxon>Sphingomonas</taxon>
    </lineage>
</organism>
<dbReference type="NCBIfam" id="TIGR00654">
    <property type="entry name" value="PhzF_family"/>
    <property type="match status" value="1"/>
</dbReference>
<dbReference type="PIRSF" id="PIRSF016184">
    <property type="entry name" value="PhzC_PhzF"/>
    <property type="match status" value="1"/>
</dbReference>
<evidence type="ECO:0000256" key="2">
    <source>
        <dbReference type="ARBA" id="ARBA00023235"/>
    </source>
</evidence>
<dbReference type="PANTHER" id="PTHR13774:SF39">
    <property type="entry name" value="BIOSYNTHESIS PROTEIN, PUTATIVE-RELATED"/>
    <property type="match status" value="1"/>
</dbReference>
<dbReference type="Pfam" id="PF02567">
    <property type="entry name" value="PhzC-PhzF"/>
    <property type="match status" value="1"/>
</dbReference>
<evidence type="ECO:0000256" key="3">
    <source>
        <dbReference type="PIRSR" id="PIRSR016184-1"/>
    </source>
</evidence>
<reference evidence="4 5" key="1">
    <citation type="submission" date="2019-07" db="EMBL/GenBank/DDBJ databases">
        <title>Sphingomonas AE3 Genome sequencing and assembly.</title>
        <authorList>
            <person name="Kim H."/>
        </authorList>
    </citation>
    <scope>NUCLEOTIDE SEQUENCE [LARGE SCALE GENOMIC DNA]</scope>
    <source>
        <strain evidence="4 5">AE3</strain>
    </source>
</reference>
<proteinExistence type="inferred from homology"/>
<comment type="similarity">
    <text evidence="1">Belongs to the PhzF family.</text>
</comment>
<dbReference type="AlphaFoldDB" id="A0A516IPB4"/>
<dbReference type="OrthoDB" id="9788221at2"/>
<gene>
    <name evidence="4" type="ORF">FMM02_01280</name>
</gene>
<sequence>MKLERLAAFADGDIGGNPAGVALMESWPSPEDMMATAANVGYSETVFAVPLSPGRWRVRYFAPEMEVSFCGHATIALGAVLADRVGEGSFSLDLNDGSIMVSATRASGGLRVELNSPPTRSEPASDDLVEAALKLFGYDVEDLNISIPPAVAHAGADHLILCLTSRESLRSMNYDLRAGAALMRIHGLTTIALVVPRFPRHFDVRNAFAAGGVLEDPATGAAAAALSGYLRDIDWPHEGRIDISQGEDMGAPSRIVAEIPAERGSSIRVSGTVRRLS</sequence>
<dbReference type="EMBL" id="CP041659">
    <property type="protein sequence ID" value="QDP18709.1"/>
    <property type="molecule type" value="Genomic_DNA"/>
</dbReference>
<keyword evidence="5" id="KW-1185">Reference proteome</keyword>
<dbReference type="RefSeq" id="WP_147493171.1">
    <property type="nucleotide sequence ID" value="NZ_CP041659.1"/>
</dbReference>
<evidence type="ECO:0000313" key="5">
    <source>
        <dbReference type="Proteomes" id="UP000321857"/>
    </source>
</evidence>
<dbReference type="KEGG" id="sxa:FMM02_01280"/>
<protein>
    <submittedName>
        <fullName evidence="4">PhzF family phenazine biosynthesis protein</fullName>
    </submittedName>
</protein>
<evidence type="ECO:0000313" key="4">
    <source>
        <dbReference type="EMBL" id="QDP18709.1"/>
    </source>
</evidence>
<dbReference type="PANTHER" id="PTHR13774">
    <property type="entry name" value="PHENAZINE BIOSYNTHESIS PROTEIN"/>
    <property type="match status" value="1"/>
</dbReference>
<dbReference type="Gene3D" id="3.10.310.10">
    <property type="entry name" value="Diaminopimelate Epimerase, Chain A, domain 1"/>
    <property type="match status" value="2"/>
</dbReference>
<feature type="active site" evidence="3">
    <location>
        <position position="44"/>
    </location>
</feature>
<dbReference type="GO" id="GO:0016853">
    <property type="term" value="F:isomerase activity"/>
    <property type="evidence" value="ECO:0007669"/>
    <property type="project" value="UniProtKB-KW"/>
</dbReference>
<keyword evidence="2" id="KW-0413">Isomerase</keyword>
<evidence type="ECO:0000256" key="1">
    <source>
        <dbReference type="ARBA" id="ARBA00008270"/>
    </source>
</evidence>